<evidence type="ECO:0000256" key="5">
    <source>
        <dbReference type="ARBA" id="ARBA00022741"/>
    </source>
</evidence>
<sequence length="256" mass="28298">MNILLVNDDGIREEGLKVLAQALAPLGDLYIVAPEEHQSGQSQSITIYEPLKIKHYGSLYGSKLAISVEGKPADCTRIAIGTLNVPFDLCVSGINSGLNVGSDILYSGTVGAATEAMILGVPAIAISAPKKGLFLAQKTVYEVVKHLIDTRAVTTDYVLNINYPSSKFQQILGVKWTRQGLHHHTAKFEKVDEYTYKTVYELKETEESLDSDVVAFRMGYLSITPLIESRYSEEVVNNLKKQKQLNPTFIYDKIVK</sequence>
<feature type="binding site" evidence="7">
    <location>
        <position position="39"/>
    </location>
    <ligand>
        <name>a divalent metal cation</name>
        <dbReference type="ChEBI" id="CHEBI:60240"/>
    </ligand>
</feature>
<evidence type="ECO:0000313" key="10">
    <source>
        <dbReference type="Proteomes" id="UP000032737"/>
    </source>
</evidence>
<reference evidence="9 10" key="1">
    <citation type="journal article" date="2013" name="J. Mol. Microbiol. Biotechnol.">
        <title>Analysis of the Complete Genomes of Acholeplasma brassicae , A. palmae and A. laidlawii and Their Comparison to the Obligate Parasites from ' Candidatus Phytoplasma'.</title>
        <authorList>
            <person name="Kube M."/>
            <person name="Siewert C."/>
            <person name="Migdoll A.M."/>
            <person name="Duduk B."/>
            <person name="Holz S."/>
            <person name="Rabus R."/>
            <person name="Seemuller E."/>
            <person name="Mitrovic J."/>
            <person name="Muller I."/>
            <person name="Buttner C."/>
            <person name="Reinhardt R."/>
        </authorList>
    </citation>
    <scope>NUCLEOTIDE SEQUENCE [LARGE SCALE GENOMIC DNA]</scope>
    <source>
        <strain evidence="10">0502</strain>
    </source>
</reference>
<dbReference type="EMBL" id="FO681348">
    <property type="protein sequence ID" value="CCV65791.1"/>
    <property type="molecule type" value="Genomic_DNA"/>
</dbReference>
<dbReference type="InterPro" id="IPR002828">
    <property type="entry name" value="SurE-like_Pase/nucleotidase"/>
</dbReference>
<evidence type="ECO:0000256" key="2">
    <source>
        <dbReference type="ARBA" id="ARBA00011062"/>
    </source>
</evidence>
<dbReference type="HAMAP" id="MF_00060">
    <property type="entry name" value="SurE"/>
    <property type="match status" value="1"/>
</dbReference>
<dbReference type="Gene3D" id="3.40.1210.10">
    <property type="entry name" value="Survival protein SurE-like phosphatase/nucleotidase"/>
    <property type="match status" value="1"/>
</dbReference>
<accession>U4KNG2</accession>
<evidence type="ECO:0000313" key="9">
    <source>
        <dbReference type="EMBL" id="CCV65791.1"/>
    </source>
</evidence>
<feature type="binding site" evidence="7">
    <location>
        <position position="95"/>
    </location>
    <ligand>
        <name>a divalent metal cation</name>
        <dbReference type="ChEBI" id="CHEBI:60240"/>
    </ligand>
</feature>
<dbReference type="PANTHER" id="PTHR30457:SF12">
    <property type="entry name" value="5'_3'-NUCLEOTIDASE SURE"/>
    <property type="match status" value="1"/>
</dbReference>
<dbReference type="SUPFAM" id="SSF64167">
    <property type="entry name" value="SurE-like"/>
    <property type="match status" value="1"/>
</dbReference>
<comment type="catalytic activity">
    <reaction evidence="1 7">
        <text>a ribonucleoside 5'-phosphate + H2O = a ribonucleoside + phosphate</text>
        <dbReference type="Rhea" id="RHEA:12484"/>
        <dbReference type="ChEBI" id="CHEBI:15377"/>
        <dbReference type="ChEBI" id="CHEBI:18254"/>
        <dbReference type="ChEBI" id="CHEBI:43474"/>
        <dbReference type="ChEBI" id="CHEBI:58043"/>
        <dbReference type="EC" id="3.1.3.5"/>
    </reaction>
</comment>
<dbReference type="GO" id="GO:0005737">
    <property type="term" value="C:cytoplasm"/>
    <property type="evidence" value="ECO:0007669"/>
    <property type="project" value="UniProtKB-SubCell"/>
</dbReference>
<gene>
    <name evidence="7 9" type="primary">surE</name>
    <name evidence="9" type="ORF">BN85307700</name>
</gene>
<feature type="binding site" evidence="7">
    <location>
        <position position="9"/>
    </location>
    <ligand>
        <name>a divalent metal cation</name>
        <dbReference type="ChEBI" id="CHEBI:60240"/>
    </ligand>
</feature>
<dbReference type="GO" id="GO:0004309">
    <property type="term" value="F:exopolyphosphatase activity"/>
    <property type="evidence" value="ECO:0007669"/>
    <property type="project" value="TreeGrafter"/>
</dbReference>
<dbReference type="EC" id="3.1.3.5" evidence="7"/>
<comment type="similarity">
    <text evidence="2 7">Belongs to the SurE nucleotidase family.</text>
</comment>
<dbReference type="InterPro" id="IPR030048">
    <property type="entry name" value="SurE"/>
</dbReference>
<evidence type="ECO:0000256" key="6">
    <source>
        <dbReference type="ARBA" id="ARBA00022801"/>
    </source>
</evidence>
<proteinExistence type="inferred from homology"/>
<dbReference type="GO" id="GO:0008253">
    <property type="term" value="F:5'-nucleotidase activity"/>
    <property type="evidence" value="ECO:0007669"/>
    <property type="project" value="UniProtKB-UniRule"/>
</dbReference>
<dbReference type="Proteomes" id="UP000032737">
    <property type="component" value="Chromosome"/>
</dbReference>
<evidence type="ECO:0000256" key="4">
    <source>
        <dbReference type="ARBA" id="ARBA00022723"/>
    </source>
</evidence>
<dbReference type="HOGENOM" id="CLU_045192_1_2_14"/>
<dbReference type="RefSeq" id="WP_030004654.1">
    <property type="nucleotide sequence ID" value="NC_022549.1"/>
</dbReference>
<comment type="cofactor">
    <cofactor evidence="7">
        <name>a divalent metal cation</name>
        <dbReference type="ChEBI" id="CHEBI:60240"/>
    </cofactor>
    <text evidence="7">Binds 1 divalent metal cation per subunit.</text>
</comment>
<dbReference type="GO" id="GO:0008254">
    <property type="term" value="F:3'-nucleotidase activity"/>
    <property type="evidence" value="ECO:0007669"/>
    <property type="project" value="TreeGrafter"/>
</dbReference>
<comment type="function">
    <text evidence="7">Nucleotidase that shows phosphatase activity on nucleoside 5'-monophosphates.</text>
</comment>
<evidence type="ECO:0000256" key="7">
    <source>
        <dbReference type="HAMAP-Rule" id="MF_00060"/>
    </source>
</evidence>
<dbReference type="KEGG" id="abra:BN85307700"/>
<dbReference type="OrthoDB" id="9780815at2"/>
<feature type="binding site" evidence="7">
    <location>
        <position position="8"/>
    </location>
    <ligand>
        <name>a divalent metal cation</name>
        <dbReference type="ChEBI" id="CHEBI:60240"/>
    </ligand>
</feature>
<dbReference type="STRING" id="61635.BN85307700"/>
<evidence type="ECO:0000259" key="8">
    <source>
        <dbReference type="Pfam" id="PF01975"/>
    </source>
</evidence>
<evidence type="ECO:0000256" key="1">
    <source>
        <dbReference type="ARBA" id="ARBA00000815"/>
    </source>
</evidence>
<keyword evidence="3 7" id="KW-0963">Cytoplasm</keyword>
<dbReference type="GO" id="GO:0046872">
    <property type="term" value="F:metal ion binding"/>
    <property type="evidence" value="ECO:0007669"/>
    <property type="project" value="UniProtKB-UniRule"/>
</dbReference>
<dbReference type="Pfam" id="PF01975">
    <property type="entry name" value="SurE"/>
    <property type="match status" value="1"/>
</dbReference>
<feature type="domain" description="Survival protein SurE-like phosphatase/nucleotidase" evidence="8">
    <location>
        <begin position="3"/>
        <end position="184"/>
    </location>
</feature>
<keyword evidence="10" id="KW-1185">Reference proteome</keyword>
<dbReference type="NCBIfam" id="TIGR00087">
    <property type="entry name" value="surE"/>
    <property type="match status" value="1"/>
</dbReference>
<keyword evidence="5 7" id="KW-0547">Nucleotide-binding</keyword>
<dbReference type="GO" id="GO:0000166">
    <property type="term" value="F:nucleotide binding"/>
    <property type="evidence" value="ECO:0007669"/>
    <property type="project" value="UniProtKB-KW"/>
</dbReference>
<comment type="subcellular location">
    <subcellularLocation>
        <location evidence="7">Cytoplasm</location>
    </subcellularLocation>
</comment>
<dbReference type="InterPro" id="IPR036523">
    <property type="entry name" value="SurE-like_sf"/>
</dbReference>
<dbReference type="PANTHER" id="PTHR30457">
    <property type="entry name" value="5'-NUCLEOTIDASE SURE"/>
    <property type="match status" value="1"/>
</dbReference>
<keyword evidence="6 7" id="KW-0378">Hydrolase</keyword>
<keyword evidence="4 7" id="KW-0479">Metal-binding</keyword>
<evidence type="ECO:0000256" key="3">
    <source>
        <dbReference type="ARBA" id="ARBA00022490"/>
    </source>
</evidence>
<dbReference type="AlphaFoldDB" id="U4KNG2"/>
<organism evidence="9 10">
    <name type="scientific">Acholeplasma brassicae</name>
    <dbReference type="NCBI Taxonomy" id="61635"/>
    <lineage>
        <taxon>Bacteria</taxon>
        <taxon>Bacillati</taxon>
        <taxon>Mycoplasmatota</taxon>
        <taxon>Mollicutes</taxon>
        <taxon>Acholeplasmatales</taxon>
        <taxon>Acholeplasmataceae</taxon>
        <taxon>Acholeplasma</taxon>
    </lineage>
</organism>
<name>U4KNG2_9MOLU</name>
<protein>
    <recommendedName>
        <fullName evidence="7">5'-nucleotidase SurE</fullName>
        <ecNumber evidence="7">3.1.3.5</ecNumber>
    </recommendedName>
    <alternativeName>
        <fullName evidence="7">Nucleoside 5'-monophosphate phosphohydrolase</fullName>
    </alternativeName>
</protein>